<evidence type="ECO:0000256" key="1">
    <source>
        <dbReference type="SAM" id="MobiDB-lite"/>
    </source>
</evidence>
<organism evidence="3 4">
    <name type="scientific">Prosthecobacter dejongeii</name>
    <dbReference type="NCBI Taxonomy" id="48465"/>
    <lineage>
        <taxon>Bacteria</taxon>
        <taxon>Pseudomonadati</taxon>
        <taxon>Verrucomicrobiota</taxon>
        <taxon>Verrucomicrobiia</taxon>
        <taxon>Verrucomicrobiales</taxon>
        <taxon>Verrucomicrobiaceae</taxon>
        <taxon>Prosthecobacter</taxon>
    </lineage>
</organism>
<comment type="caution">
    <text evidence="3">The sequence shown here is derived from an EMBL/GenBank/DDBJ whole genome shotgun (WGS) entry which is preliminary data.</text>
</comment>
<dbReference type="AlphaFoldDB" id="A0A7W7YM84"/>
<proteinExistence type="predicted"/>
<evidence type="ECO:0000313" key="4">
    <source>
        <dbReference type="Proteomes" id="UP000534294"/>
    </source>
</evidence>
<feature type="domain" description="YHYH" evidence="2">
    <location>
        <begin position="63"/>
        <end position="261"/>
    </location>
</feature>
<dbReference type="Pfam" id="PF14240">
    <property type="entry name" value="YHYH"/>
    <property type="match status" value="1"/>
</dbReference>
<dbReference type="RefSeq" id="WP_184209942.1">
    <property type="nucleotide sequence ID" value="NZ_JACHIF010000006.1"/>
</dbReference>
<dbReference type="EMBL" id="JACHIF010000006">
    <property type="protein sequence ID" value="MBB5038801.1"/>
    <property type="molecule type" value="Genomic_DNA"/>
</dbReference>
<evidence type="ECO:0000313" key="3">
    <source>
        <dbReference type="EMBL" id="MBB5038801.1"/>
    </source>
</evidence>
<protein>
    <recommendedName>
        <fullName evidence="2">YHYH domain-containing protein</fullName>
    </recommendedName>
</protein>
<evidence type="ECO:0000259" key="2">
    <source>
        <dbReference type="Pfam" id="PF14240"/>
    </source>
</evidence>
<sequence>MNRTTIFLWLCAGPVFSQTPPAEATVREQAGWRIVTSNGIANHVMGAFPNPHNPNAIAPQKYEFRVTLKPQVAAQPTRAERAFFGVAVNGVPFEPGTAEFWQRDPRSGWVAEAKSGQVDLGLDQNDAHVQPNGAYHYHGLPTGLIQNLGGDAVDKMQLLGWAADGFPIYASRAHQDAKDATSPLVKMRSSYRLKAGERPGGNDGPGGAYDGYYTQDYEYVAGLGDLDECHGRYGVTPEYPAGIYHYCITDEFPYMGRQWKGSPDKSFQKQGGGPPGGGPPRRGRRGGPGFGPPPGMGPPGGPRGEGPPPRP</sequence>
<dbReference type="InterPro" id="IPR025924">
    <property type="entry name" value="YHYH_dom"/>
</dbReference>
<feature type="region of interest" description="Disordered" evidence="1">
    <location>
        <begin position="190"/>
        <end position="209"/>
    </location>
</feature>
<name>A0A7W7YM84_9BACT</name>
<dbReference type="Proteomes" id="UP000534294">
    <property type="component" value="Unassembled WGS sequence"/>
</dbReference>
<feature type="region of interest" description="Disordered" evidence="1">
    <location>
        <begin position="259"/>
        <end position="311"/>
    </location>
</feature>
<reference evidence="3 4" key="1">
    <citation type="submission" date="2020-08" db="EMBL/GenBank/DDBJ databases">
        <title>Genomic Encyclopedia of Type Strains, Phase IV (KMG-IV): sequencing the most valuable type-strain genomes for metagenomic binning, comparative biology and taxonomic classification.</title>
        <authorList>
            <person name="Goeker M."/>
        </authorList>
    </citation>
    <scope>NUCLEOTIDE SEQUENCE [LARGE SCALE GENOMIC DNA]</scope>
    <source>
        <strain evidence="3 4">DSM 12251</strain>
    </source>
</reference>
<keyword evidence="4" id="KW-1185">Reference proteome</keyword>
<accession>A0A7W7YM84</accession>
<feature type="compositionally biased region" description="Gly residues" evidence="1">
    <location>
        <begin position="198"/>
        <end position="209"/>
    </location>
</feature>
<feature type="compositionally biased region" description="Pro residues" evidence="1">
    <location>
        <begin position="290"/>
        <end position="311"/>
    </location>
</feature>
<gene>
    <name evidence="3" type="ORF">HNQ64_003066</name>
</gene>